<evidence type="ECO:0000313" key="3">
    <source>
        <dbReference type="EMBL" id="MFC6824566.1"/>
    </source>
</evidence>
<accession>A0ABD5TVI2</accession>
<dbReference type="AlphaFoldDB" id="A0ABD5TVI2"/>
<keyword evidence="1" id="KW-0472">Membrane</keyword>
<organism evidence="3 4">
    <name type="scientific">Halopelagius fulvigenes</name>
    <dbReference type="NCBI Taxonomy" id="1198324"/>
    <lineage>
        <taxon>Archaea</taxon>
        <taxon>Methanobacteriati</taxon>
        <taxon>Methanobacteriota</taxon>
        <taxon>Stenosarchaea group</taxon>
        <taxon>Halobacteria</taxon>
        <taxon>Halobacteriales</taxon>
        <taxon>Haloferacaceae</taxon>
    </lineage>
</organism>
<feature type="transmembrane region" description="Helical" evidence="1">
    <location>
        <begin position="204"/>
        <end position="227"/>
    </location>
</feature>
<feature type="transmembrane region" description="Helical" evidence="1">
    <location>
        <begin position="59"/>
        <end position="82"/>
    </location>
</feature>
<dbReference type="RefSeq" id="WP_379693656.1">
    <property type="nucleotide sequence ID" value="NZ_JBHSXH010000009.1"/>
</dbReference>
<sequence>MAARTLPRSEGLGGALGRIARAPVRRQTYRNLLYVVSMFPLGVLYLNLLAVGVALGLSLAVVGVGLLVLVALLAAVTELAALERAYARRLLGVEIPEPSAEPVPNRLARYRRLATDLRTWTAAGYMVSAFAFGSVVFGVLASLLATAVSFILAPLYYGRAPVVAFGPIPTETVTFDVLFGWDNLLVGLTTTFRAGSWHVETLPVALLFAALGVGLFAVTLQSVNVLAAAWGRYVRLVLTAPRYRDLS</sequence>
<evidence type="ECO:0000259" key="2">
    <source>
        <dbReference type="Pfam" id="PF13796"/>
    </source>
</evidence>
<reference evidence="3 4" key="1">
    <citation type="journal article" date="2019" name="Int. J. Syst. Evol. Microbiol.">
        <title>The Global Catalogue of Microorganisms (GCM) 10K type strain sequencing project: providing services to taxonomists for standard genome sequencing and annotation.</title>
        <authorList>
            <consortium name="The Broad Institute Genomics Platform"/>
            <consortium name="The Broad Institute Genome Sequencing Center for Infectious Disease"/>
            <person name="Wu L."/>
            <person name="Ma J."/>
        </authorList>
    </citation>
    <scope>NUCLEOTIDE SEQUENCE [LARGE SCALE GENOMIC DNA]</scope>
    <source>
        <strain evidence="3 4">YIM 94188</strain>
    </source>
</reference>
<proteinExistence type="predicted"/>
<dbReference type="Proteomes" id="UP001596408">
    <property type="component" value="Unassembled WGS sequence"/>
</dbReference>
<dbReference type="EMBL" id="JBHSXH010000009">
    <property type="protein sequence ID" value="MFC6824566.1"/>
    <property type="molecule type" value="Genomic_DNA"/>
</dbReference>
<evidence type="ECO:0000313" key="4">
    <source>
        <dbReference type="Proteomes" id="UP001596408"/>
    </source>
</evidence>
<gene>
    <name evidence="3" type="ORF">ACFQEV_06090</name>
</gene>
<feature type="domain" description="Putative sensor" evidence="2">
    <location>
        <begin position="34"/>
        <end position="238"/>
    </location>
</feature>
<keyword evidence="1" id="KW-1133">Transmembrane helix</keyword>
<dbReference type="Pfam" id="PF13796">
    <property type="entry name" value="Sensor"/>
    <property type="match status" value="1"/>
</dbReference>
<keyword evidence="1" id="KW-0812">Transmembrane</keyword>
<protein>
    <submittedName>
        <fullName evidence="3">Sensor domain-containing protein</fullName>
    </submittedName>
</protein>
<name>A0ABD5TVI2_9EURY</name>
<dbReference type="InterPro" id="IPR025828">
    <property type="entry name" value="Put_sensor_dom"/>
</dbReference>
<keyword evidence="4" id="KW-1185">Reference proteome</keyword>
<evidence type="ECO:0000256" key="1">
    <source>
        <dbReference type="SAM" id="Phobius"/>
    </source>
</evidence>
<feature type="transmembrane region" description="Helical" evidence="1">
    <location>
        <begin position="119"/>
        <end position="152"/>
    </location>
</feature>
<feature type="transmembrane region" description="Helical" evidence="1">
    <location>
        <begin position="31"/>
        <end position="53"/>
    </location>
</feature>
<comment type="caution">
    <text evidence="3">The sequence shown here is derived from an EMBL/GenBank/DDBJ whole genome shotgun (WGS) entry which is preliminary data.</text>
</comment>